<keyword evidence="4" id="KW-1185">Reference proteome</keyword>
<dbReference type="InterPro" id="IPR044032">
    <property type="entry name" value="TssC1_C"/>
</dbReference>
<name>A0ABV8V5Q1_9GAMM</name>
<gene>
    <name evidence="3" type="primary">tssC</name>
    <name evidence="3" type="ORF">ACFOX3_10675</name>
</gene>
<evidence type="ECO:0000259" key="2">
    <source>
        <dbReference type="Pfam" id="PF18945"/>
    </source>
</evidence>
<evidence type="ECO:0000313" key="3">
    <source>
        <dbReference type="EMBL" id="MFC4362771.1"/>
    </source>
</evidence>
<reference evidence="4" key="1">
    <citation type="journal article" date="2019" name="Int. J. Syst. Evol. Microbiol.">
        <title>The Global Catalogue of Microorganisms (GCM) 10K type strain sequencing project: providing services to taxonomists for standard genome sequencing and annotation.</title>
        <authorList>
            <consortium name="The Broad Institute Genomics Platform"/>
            <consortium name="The Broad Institute Genome Sequencing Center for Infectious Disease"/>
            <person name="Wu L."/>
            <person name="Ma J."/>
        </authorList>
    </citation>
    <scope>NUCLEOTIDE SEQUENCE [LARGE SCALE GENOMIC DNA]</scope>
    <source>
        <strain evidence="4">CECT 8570</strain>
    </source>
</reference>
<dbReference type="PANTHER" id="PTHR35565:SF3">
    <property type="entry name" value="TYPE VI SECRETION SYSTEM SHEATH PROTEIN TSSC1"/>
    <property type="match status" value="1"/>
</dbReference>
<accession>A0ABV8V5Q1</accession>
<protein>
    <submittedName>
        <fullName evidence="3">Type VI secretion system contractile sheath large subunit</fullName>
    </submittedName>
</protein>
<sequence length="508" mass="57020">MSALIDSIQSTALNSNTQKPMDQNHSPSMSSALDSFLNESSLTESFRIWLGSITQIKPTLNHTARHILCQQIAQIDELICDQLNQVIHAAPLQAMEARWTGLWQLIDSASLAENVKIKLLDVSWKELVKDIERAPDIDQSALFHLVYNLEFGTPGGEPFGVLLGDYEISHKSSSSHPYDDVHTLQGISRTAAAAFAPFICGAAPELFGLDSFDTLGMPLRLQEVFSQKEYIRWRALRKQEDSRFVGITLPRVLLRKPHSTKFSALNGIKFKEESGKGNDNYLWGNCCFALGTVLIREFTEVGWFAHIRGVPRDYLGGGLVTRFPSLSYATDTKAGRTKMITQVLVTDFQERELSELGLISLCHSYDTPYACFNSTPSLQAAREYEKSSANANARISAMLQQVLCASRFAQYIKVMIRDKVGAYIRDKECERFIQKWLDQYTTGRDDLSWEMLARYPLREARVEVNEEPGKPGVYQSIIYLKTHYTVDQLVSELKLTTSLTSAGFGAIG</sequence>
<dbReference type="NCBIfam" id="TIGR03355">
    <property type="entry name" value="VI_chp_2"/>
    <property type="match status" value="1"/>
</dbReference>
<comment type="caution">
    <text evidence="3">The sequence shown here is derived from an EMBL/GenBank/DDBJ whole genome shotgun (WGS) entry which is preliminary data.</text>
</comment>
<evidence type="ECO:0000259" key="1">
    <source>
        <dbReference type="Pfam" id="PF05943"/>
    </source>
</evidence>
<dbReference type="RefSeq" id="WP_290264231.1">
    <property type="nucleotide sequence ID" value="NZ_JAUFQG010000006.1"/>
</dbReference>
<dbReference type="EMBL" id="JBHSCX010000009">
    <property type="protein sequence ID" value="MFC4362771.1"/>
    <property type="molecule type" value="Genomic_DNA"/>
</dbReference>
<dbReference type="InterPro" id="IPR010269">
    <property type="entry name" value="T6SS_TssC-like"/>
</dbReference>
<dbReference type="Proteomes" id="UP001595840">
    <property type="component" value="Unassembled WGS sequence"/>
</dbReference>
<dbReference type="Pfam" id="PF18945">
    <property type="entry name" value="VipB_2"/>
    <property type="match status" value="1"/>
</dbReference>
<feature type="domain" description="TssC1 C-terminal" evidence="2">
    <location>
        <begin position="389"/>
        <end position="499"/>
    </location>
</feature>
<dbReference type="InterPro" id="IPR044031">
    <property type="entry name" value="TssC1_N"/>
</dbReference>
<evidence type="ECO:0000313" key="4">
    <source>
        <dbReference type="Proteomes" id="UP001595840"/>
    </source>
</evidence>
<proteinExistence type="predicted"/>
<dbReference type="Pfam" id="PF05943">
    <property type="entry name" value="VipB"/>
    <property type="match status" value="1"/>
</dbReference>
<dbReference type="PANTHER" id="PTHR35565">
    <property type="entry name" value="CYTOPLASMIC PROTEIN-RELATED"/>
    <property type="match status" value="1"/>
</dbReference>
<feature type="domain" description="TssC1 N-terminal" evidence="1">
    <location>
        <begin position="70"/>
        <end position="379"/>
    </location>
</feature>
<organism evidence="3 4">
    <name type="scientific">Simiduia curdlanivorans</name>
    <dbReference type="NCBI Taxonomy" id="1492769"/>
    <lineage>
        <taxon>Bacteria</taxon>
        <taxon>Pseudomonadati</taxon>
        <taxon>Pseudomonadota</taxon>
        <taxon>Gammaproteobacteria</taxon>
        <taxon>Cellvibrionales</taxon>
        <taxon>Cellvibrionaceae</taxon>
        <taxon>Simiduia</taxon>
    </lineage>
</organism>